<keyword evidence="2" id="KW-1003">Cell membrane</keyword>
<name>A0A1I5TT12_9FIRM</name>
<evidence type="ECO:0000256" key="2">
    <source>
        <dbReference type="ARBA" id="ARBA00022475"/>
    </source>
</evidence>
<comment type="subcellular location">
    <subcellularLocation>
        <location evidence="1">Membrane</location>
        <topology evidence="1">Multi-pass membrane protein</topology>
    </subcellularLocation>
</comment>
<dbReference type="EMBL" id="FOXR01000005">
    <property type="protein sequence ID" value="SFP86051.1"/>
    <property type="molecule type" value="Genomic_DNA"/>
</dbReference>
<dbReference type="PANTHER" id="PTHR34857">
    <property type="entry name" value="SLL0384 PROTEIN"/>
    <property type="match status" value="1"/>
</dbReference>
<feature type="transmembrane region" description="Helical" evidence="6">
    <location>
        <begin position="66"/>
        <end position="83"/>
    </location>
</feature>
<dbReference type="AlphaFoldDB" id="A0A1I5TT12"/>
<evidence type="ECO:0000256" key="6">
    <source>
        <dbReference type="SAM" id="Phobius"/>
    </source>
</evidence>
<sequence>MHLAAIDQMASSGTSVFHRAGVPSKLLMMLCLLGAVIGSSDVLALGVLMVILLILHLMARVRFKEIVHLLFYPVFFSLLFALLKFQESWASGLLVVFKGTGAALVTLFLLATTPWVEIFAFLSAYLPGLLVDIFLFTYRSFFILIDQVDSLLRSIKMKGGYHPFSLAMNLKNMAAAVGLILLHSFEMSERMYKIYLLRGYDGGIPITRRWWKLGYPDGVVIILSAFIVVGAVIRWGLW</sequence>
<keyword evidence="4 6" id="KW-1133">Transmembrane helix</keyword>
<dbReference type="STRING" id="937334.SAMN05444406_10541"/>
<accession>A0A1I5TT12</accession>
<dbReference type="CDD" id="cd16914">
    <property type="entry name" value="EcfT"/>
    <property type="match status" value="1"/>
</dbReference>
<dbReference type="InterPro" id="IPR003339">
    <property type="entry name" value="ABC/ECF_trnsptr_transmembrane"/>
</dbReference>
<organism evidence="7 8">
    <name type="scientific">Caldicoprobacter faecalis</name>
    <dbReference type="NCBI Taxonomy" id="937334"/>
    <lineage>
        <taxon>Bacteria</taxon>
        <taxon>Bacillati</taxon>
        <taxon>Bacillota</taxon>
        <taxon>Clostridia</taxon>
        <taxon>Caldicoprobacterales</taxon>
        <taxon>Caldicoprobacteraceae</taxon>
        <taxon>Caldicoprobacter</taxon>
    </lineage>
</organism>
<keyword evidence="8" id="KW-1185">Reference proteome</keyword>
<dbReference type="RefSeq" id="WP_092282037.1">
    <property type="nucleotide sequence ID" value="NZ_FOXR01000005.1"/>
</dbReference>
<evidence type="ECO:0000313" key="7">
    <source>
        <dbReference type="EMBL" id="SFP86051.1"/>
    </source>
</evidence>
<evidence type="ECO:0000256" key="4">
    <source>
        <dbReference type="ARBA" id="ARBA00022989"/>
    </source>
</evidence>
<feature type="transmembrane region" description="Helical" evidence="6">
    <location>
        <begin position="89"/>
        <end position="111"/>
    </location>
</feature>
<dbReference type="Pfam" id="PF02361">
    <property type="entry name" value="CbiQ"/>
    <property type="match status" value="1"/>
</dbReference>
<dbReference type="PANTHER" id="PTHR34857:SF2">
    <property type="entry name" value="SLL0384 PROTEIN"/>
    <property type="match status" value="1"/>
</dbReference>
<keyword evidence="5 6" id="KW-0472">Membrane</keyword>
<keyword evidence="3 6" id="KW-0812">Transmembrane</keyword>
<evidence type="ECO:0000256" key="1">
    <source>
        <dbReference type="ARBA" id="ARBA00004141"/>
    </source>
</evidence>
<feature type="transmembrane region" description="Helical" evidence="6">
    <location>
        <begin position="161"/>
        <end position="182"/>
    </location>
</feature>
<feature type="transmembrane region" description="Helical" evidence="6">
    <location>
        <begin position="118"/>
        <end position="141"/>
    </location>
</feature>
<dbReference type="GO" id="GO:0005886">
    <property type="term" value="C:plasma membrane"/>
    <property type="evidence" value="ECO:0007669"/>
    <property type="project" value="UniProtKB-ARBA"/>
</dbReference>
<dbReference type="OrthoDB" id="1952270at2"/>
<evidence type="ECO:0000313" key="8">
    <source>
        <dbReference type="Proteomes" id="UP000198577"/>
    </source>
</evidence>
<evidence type="ECO:0000256" key="5">
    <source>
        <dbReference type="ARBA" id="ARBA00023136"/>
    </source>
</evidence>
<feature type="transmembrane region" description="Helical" evidence="6">
    <location>
        <begin position="26"/>
        <end position="54"/>
    </location>
</feature>
<gene>
    <name evidence="7" type="ORF">SAMN05444406_10541</name>
</gene>
<feature type="transmembrane region" description="Helical" evidence="6">
    <location>
        <begin position="218"/>
        <end position="237"/>
    </location>
</feature>
<dbReference type="InterPro" id="IPR051611">
    <property type="entry name" value="ECF_transporter_component"/>
</dbReference>
<proteinExistence type="predicted"/>
<evidence type="ECO:0000256" key="3">
    <source>
        <dbReference type="ARBA" id="ARBA00022692"/>
    </source>
</evidence>
<protein>
    <submittedName>
        <fullName evidence="7">Cobalt/nickel transport system permease protein</fullName>
    </submittedName>
</protein>
<dbReference type="Proteomes" id="UP000198577">
    <property type="component" value="Unassembled WGS sequence"/>
</dbReference>
<reference evidence="7 8" key="1">
    <citation type="submission" date="2016-10" db="EMBL/GenBank/DDBJ databases">
        <authorList>
            <person name="de Groot N.N."/>
        </authorList>
    </citation>
    <scope>NUCLEOTIDE SEQUENCE [LARGE SCALE GENOMIC DNA]</scope>
    <source>
        <strain evidence="7 8">DSM 20678</strain>
    </source>
</reference>